<evidence type="ECO:0008006" key="6">
    <source>
        <dbReference type="Google" id="ProtNLM"/>
    </source>
</evidence>
<evidence type="ECO:0000256" key="1">
    <source>
        <dbReference type="SAM" id="Coils"/>
    </source>
</evidence>
<protein>
    <recommendedName>
        <fullName evidence="6">Transposase</fullName>
    </recommendedName>
</protein>
<dbReference type="Pfam" id="PF01498">
    <property type="entry name" value="HTH_Tnp_Tc3_2"/>
    <property type="match status" value="1"/>
</dbReference>
<keyword evidence="5" id="KW-1185">Reference proteome</keyword>
<evidence type="ECO:0000313" key="5">
    <source>
        <dbReference type="Proteomes" id="UP001274896"/>
    </source>
</evidence>
<dbReference type="AlphaFoldDB" id="A0AAE0PWN9"/>
<dbReference type="Gene3D" id="3.60.10.10">
    <property type="entry name" value="Endonuclease/exonuclease/phosphatase"/>
    <property type="match status" value="1"/>
</dbReference>
<evidence type="ECO:0000313" key="4">
    <source>
        <dbReference type="EMBL" id="KAK3509559.1"/>
    </source>
</evidence>
<accession>A0AAE0PWN9</accession>
<dbReference type="InterPro" id="IPR002492">
    <property type="entry name" value="Transposase_Tc1-like"/>
</dbReference>
<dbReference type="InterPro" id="IPR038717">
    <property type="entry name" value="Tc1-like_DDE_dom"/>
</dbReference>
<dbReference type="PANTHER" id="PTHR23022">
    <property type="entry name" value="TRANSPOSABLE ELEMENT-RELATED"/>
    <property type="match status" value="1"/>
</dbReference>
<dbReference type="GO" id="GO:0003677">
    <property type="term" value="F:DNA binding"/>
    <property type="evidence" value="ECO:0007669"/>
    <property type="project" value="InterPro"/>
</dbReference>
<dbReference type="PANTHER" id="PTHR23022:SF135">
    <property type="entry name" value="SI:DKEY-77F5.3"/>
    <property type="match status" value="1"/>
</dbReference>
<name>A0AAE0PWN9_9TELE</name>
<organism evidence="4 5">
    <name type="scientific">Hemibagrus guttatus</name>
    <dbReference type="NCBI Taxonomy" id="175788"/>
    <lineage>
        <taxon>Eukaryota</taxon>
        <taxon>Metazoa</taxon>
        <taxon>Chordata</taxon>
        <taxon>Craniata</taxon>
        <taxon>Vertebrata</taxon>
        <taxon>Euteleostomi</taxon>
        <taxon>Actinopterygii</taxon>
        <taxon>Neopterygii</taxon>
        <taxon>Teleostei</taxon>
        <taxon>Ostariophysi</taxon>
        <taxon>Siluriformes</taxon>
        <taxon>Bagridae</taxon>
        <taxon>Hemibagrus</taxon>
    </lineage>
</organism>
<dbReference type="GO" id="GO:0006313">
    <property type="term" value="P:DNA transposition"/>
    <property type="evidence" value="ECO:0007669"/>
    <property type="project" value="InterPro"/>
</dbReference>
<dbReference type="InterPro" id="IPR052338">
    <property type="entry name" value="Transposase_5"/>
</dbReference>
<gene>
    <name evidence="4" type="ORF">QTP70_003733</name>
</gene>
<dbReference type="Pfam" id="PF13358">
    <property type="entry name" value="DDE_3"/>
    <property type="match status" value="1"/>
</dbReference>
<dbReference type="Gene3D" id="3.30.420.10">
    <property type="entry name" value="Ribonuclease H-like superfamily/Ribonuclease H"/>
    <property type="match status" value="1"/>
</dbReference>
<proteinExistence type="predicted"/>
<evidence type="ECO:0000259" key="2">
    <source>
        <dbReference type="Pfam" id="PF01498"/>
    </source>
</evidence>
<dbReference type="Proteomes" id="UP001274896">
    <property type="component" value="Unassembled WGS sequence"/>
</dbReference>
<dbReference type="EMBL" id="JAUCMX010000026">
    <property type="protein sequence ID" value="KAK3509559.1"/>
    <property type="molecule type" value="Genomic_DNA"/>
</dbReference>
<dbReference type="GO" id="GO:0015074">
    <property type="term" value="P:DNA integration"/>
    <property type="evidence" value="ECO:0007669"/>
    <property type="project" value="InterPro"/>
</dbReference>
<feature type="coiled-coil region" evidence="1">
    <location>
        <begin position="186"/>
        <end position="220"/>
    </location>
</feature>
<feature type="domain" description="Transposase Tc1-like" evidence="2">
    <location>
        <begin position="353"/>
        <end position="400"/>
    </location>
</feature>
<feature type="domain" description="Tc1-like transposase DDE" evidence="3">
    <location>
        <begin position="409"/>
        <end position="560"/>
    </location>
</feature>
<keyword evidence="1" id="KW-0175">Coiled coil</keyword>
<dbReference type="InterPro" id="IPR036397">
    <property type="entry name" value="RNaseH_sf"/>
</dbReference>
<dbReference type="InterPro" id="IPR036691">
    <property type="entry name" value="Endo/exonu/phosph_ase_sf"/>
</dbReference>
<comment type="caution">
    <text evidence="4">The sequence shown here is derived from an EMBL/GenBank/DDBJ whole genome shotgun (WGS) entry which is preliminary data.</text>
</comment>
<evidence type="ECO:0000259" key="3">
    <source>
        <dbReference type="Pfam" id="PF13358"/>
    </source>
</evidence>
<reference evidence="4" key="1">
    <citation type="submission" date="2023-06" db="EMBL/GenBank/DDBJ databases">
        <title>Male Hemibagrus guttatus genome.</title>
        <authorList>
            <person name="Bian C."/>
        </authorList>
    </citation>
    <scope>NUCLEOTIDE SEQUENCE</scope>
    <source>
        <strain evidence="4">Male_cb2023</strain>
        <tissue evidence="4">Muscle</tissue>
    </source>
</reference>
<sequence length="600" mass="70340">MLVRGTEVMGKFGVKERNLEGQMVMDFAKRMDMAVVNTYFQKREEHRVTYKSGGRRTQVDYILCRRGNLKEISDCKVVVGESVARQHRMVVCRMTLMVCKKKRSKIEKKTKWWKLKKEECCEEFRQKLRQALGGQVVLPDDWETTAEVIRETGRKVLGVSSGRRKEDKETWWWNEEVQDSIQRKRLAKKKWDMDRTEENRQEYKELQRRVKKEVSKAKQKAYDELYTRLDTREGEKDLYRLARQRDRDRKDVQQVRVIKDGRVLTSEESVQRRWKECFEELMNEENEREKRVEGVNSVEQKVDKIRKDEVRKALKRMKSGKAVGPDDIPVEVWKCLGEAAVEFLSSLFNRVLEIKVSVHDSTIRKRLGKNGLHGRVPRRKPLLSKKNIKARLSFARKHLDDPQEFWENTLWTDETKIELFGRSVSHYVWRKSNTASQKKNIIPTVKYGGGSVMVWGCFAASGPGRLAVINGTMNSAVYQKILKENVRPSVCDLKLKRTWVLQQDNDPKHTSKSTSEWLKKNTMKTLEWPSQSPDLNPIEMLWHNLKKVVHARKPSNVAELQQFCKDEWAKIPPQRCNRLIASYQKRLIAVVAAKGGPTSY</sequence>